<organism evidence="2 3">
    <name type="scientific">Nitratiruptor tergarcus DSM 16512</name>
    <dbReference type="NCBI Taxonomy" id="1069081"/>
    <lineage>
        <taxon>Bacteria</taxon>
        <taxon>Pseudomonadati</taxon>
        <taxon>Campylobacterota</taxon>
        <taxon>Epsilonproteobacteria</taxon>
        <taxon>Nautiliales</taxon>
        <taxon>Nitratiruptoraceae</taxon>
        <taxon>Nitratiruptor</taxon>
    </lineage>
</organism>
<name>A0A1W1WT98_9BACT</name>
<reference evidence="3" key="1">
    <citation type="submission" date="2017-04" db="EMBL/GenBank/DDBJ databases">
        <authorList>
            <person name="Varghese N."/>
            <person name="Submissions S."/>
        </authorList>
    </citation>
    <scope>NUCLEOTIDE SEQUENCE [LARGE SCALE GENOMIC DNA]</scope>
    <source>
        <strain evidence="3">DSM 16512</strain>
    </source>
</reference>
<evidence type="ECO:0000313" key="2">
    <source>
        <dbReference type="EMBL" id="SMC08963.1"/>
    </source>
</evidence>
<dbReference type="AlphaFoldDB" id="A0A1W1WT98"/>
<protein>
    <submittedName>
        <fullName evidence="2">Prevent-host-death family protein</fullName>
    </submittedName>
</protein>
<comment type="similarity">
    <text evidence="1">Belongs to the phD/YefM antitoxin family.</text>
</comment>
<proteinExistence type="inferred from homology"/>
<dbReference type="SUPFAM" id="SSF143120">
    <property type="entry name" value="YefM-like"/>
    <property type="match status" value="1"/>
</dbReference>
<evidence type="ECO:0000256" key="1">
    <source>
        <dbReference type="ARBA" id="ARBA00009981"/>
    </source>
</evidence>
<evidence type="ECO:0000313" key="3">
    <source>
        <dbReference type="Proteomes" id="UP000192602"/>
    </source>
</evidence>
<dbReference type="RefSeq" id="WP_084275219.1">
    <property type="nucleotide sequence ID" value="NZ_AP026671.1"/>
</dbReference>
<gene>
    <name evidence="2" type="ORF">SAMN05660197_0755</name>
</gene>
<dbReference type="STRING" id="1069081.SAMN05660197_0755"/>
<dbReference type="EMBL" id="FWWZ01000001">
    <property type="protein sequence ID" value="SMC08963.1"/>
    <property type="molecule type" value="Genomic_DNA"/>
</dbReference>
<dbReference type="OrthoDB" id="9814740at2"/>
<accession>A0A1W1WT98</accession>
<dbReference type="InterPro" id="IPR036165">
    <property type="entry name" value="YefM-like_sf"/>
</dbReference>
<keyword evidence="3" id="KW-1185">Reference proteome</keyword>
<sequence length="86" mass="10054">MISANDLKVKGIKAIEAELKKKHEAIITFRGKPKFIVLPLEEYERAKELDKRYIEFLEERALGKVKEVTAKEHIQELMNEIQNTTE</sequence>
<dbReference type="Proteomes" id="UP000192602">
    <property type="component" value="Unassembled WGS sequence"/>
</dbReference>